<dbReference type="Pfam" id="PF13843">
    <property type="entry name" value="DDE_Tnp_1_7"/>
    <property type="match status" value="1"/>
</dbReference>
<feature type="domain" description="PiggyBac transposable element-derived protein" evidence="2">
    <location>
        <begin position="39"/>
        <end position="92"/>
    </location>
</feature>
<gene>
    <name evidence="3" type="ORF">QE152_g6111</name>
</gene>
<dbReference type="InterPro" id="IPR029526">
    <property type="entry name" value="PGBD"/>
</dbReference>
<dbReference type="EMBL" id="JASPKY010000039">
    <property type="protein sequence ID" value="KAK9746545.1"/>
    <property type="molecule type" value="Genomic_DNA"/>
</dbReference>
<dbReference type="Proteomes" id="UP001458880">
    <property type="component" value="Unassembled WGS sequence"/>
</dbReference>
<reference evidence="3 4" key="1">
    <citation type="journal article" date="2024" name="BMC Genomics">
        <title>De novo assembly and annotation of Popillia japonica's genome with initial clues to its potential as an invasive pest.</title>
        <authorList>
            <person name="Cucini C."/>
            <person name="Boschi S."/>
            <person name="Funari R."/>
            <person name="Cardaioli E."/>
            <person name="Iannotti N."/>
            <person name="Marturano G."/>
            <person name="Paoli F."/>
            <person name="Bruttini M."/>
            <person name="Carapelli A."/>
            <person name="Frati F."/>
            <person name="Nardi F."/>
        </authorList>
    </citation>
    <scope>NUCLEOTIDE SEQUENCE [LARGE SCALE GENOMIC DNA]</scope>
    <source>
        <strain evidence="3">DMR45628</strain>
    </source>
</reference>
<evidence type="ECO:0000256" key="1">
    <source>
        <dbReference type="SAM" id="MobiDB-lite"/>
    </source>
</evidence>
<proteinExistence type="predicted"/>
<name>A0AAW1MJG7_POPJA</name>
<evidence type="ECO:0000313" key="3">
    <source>
        <dbReference type="EMBL" id="KAK9746545.1"/>
    </source>
</evidence>
<feature type="region of interest" description="Disordered" evidence="1">
    <location>
        <begin position="1"/>
        <end position="35"/>
    </location>
</feature>
<accession>A0AAW1MJG7</accession>
<comment type="caution">
    <text evidence="3">The sequence shown here is derived from an EMBL/GenBank/DDBJ whole genome shotgun (WGS) entry which is preliminary data.</text>
</comment>
<evidence type="ECO:0000259" key="2">
    <source>
        <dbReference type="Pfam" id="PF13843"/>
    </source>
</evidence>
<dbReference type="AlphaFoldDB" id="A0AAW1MJG7"/>
<keyword evidence="4" id="KW-1185">Reference proteome</keyword>
<sequence>MSDDESEYEFSGGSDIEQDFEVSGSELSSSSDELETDIDEIIEMITLETNRYAQQSLDGRPSTSSSTWTDVTSAEIRVFLALIVLQSVVKSQR</sequence>
<evidence type="ECO:0000313" key="4">
    <source>
        <dbReference type="Proteomes" id="UP001458880"/>
    </source>
</evidence>
<organism evidence="3 4">
    <name type="scientific">Popillia japonica</name>
    <name type="common">Japanese beetle</name>
    <dbReference type="NCBI Taxonomy" id="7064"/>
    <lineage>
        <taxon>Eukaryota</taxon>
        <taxon>Metazoa</taxon>
        <taxon>Ecdysozoa</taxon>
        <taxon>Arthropoda</taxon>
        <taxon>Hexapoda</taxon>
        <taxon>Insecta</taxon>
        <taxon>Pterygota</taxon>
        <taxon>Neoptera</taxon>
        <taxon>Endopterygota</taxon>
        <taxon>Coleoptera</taxon>
        <taxon>Polyphaga</taxon>
        <taxon>Scarabaeiformia</taxon>
        <taxon>Scarabaeidae</taxon>
        <taxon>Rutelinae</taxon>
        <taxon>Popillia</taxon>
    </lineage>
</organism>
<protein>
    <submittedName>
        <fullName evidence="3">Transposase IS4</fullName>
    </submittedName>
</protein>